<accession>A0A5C1A4C4</accession>
<feature type="signal peptide" evidence="5">
    <location>
        <begin position="1"/>
        <end position="19"/>
    </location>
</feature>
<evidence type="ECO:0000256" key="1">
    <source>
        <dbReference type="ARBA" id="ARBA00022487"/>
    </source>
</evidence>
<proteinExistence type="predicted"/>
<dbReference type="GO" id="GO:0052689">
    <property type="term" value="F:carboxylic ester hydrolase activity"/>
    <property type="evidence" value="ECO:0007669"/>
    <property type="project" value="UniProtKB-KW"/>
</dbReference>
<evidence type="ECO:0000256" key="2">
    <source>
        <dbReference type="ARBA" id="ARBA00022729"/>
    </source>
</evidence>
<dbReference type="Gene3D" id="3.40.50.1820">
    <property type="entry name" value="alpha/beta hydrolase"/>
    <property type="match status" value="1"/>
</dbReference>
<gene>
    <name evidence="7" type="ORF">PX52LOC_00081</name>
</gene>
<evidence type="ECO:0000313" key="8">
    <source>
        <dbReference type="Proteomes" id="UP000324974"/>
    </source>
</evidence>
<sequence>MSRLSLVVPCVLLAALVRADDPPPVQLTAQEDHKRLMGLLNIKQLHPGPSGNKAAPNAANTDESKANPFPKLPDPLTAKDGKPVATADQWAKRRAEIAEDFDREVYGRVPKDTPKVKWEVTANDKTKVGEEPVVTKRLVGHVDNSTYPAVTVDIQLTLTTPAEAKGPVPVILEFGFNFAPRPGAPAVARPGPTWQQQVLAKGWGYAILTPTSVQPDNGAGLTKGIIGLMNKGQPRKVDDWGALRAWAWGASRALDYFETDKAVDAKQVGIEGLSRYGKAAIVTMAYDERFAIGFIGSSGAGGAKLHRRNYGEMVENVAGPGEYHWMAGNYLKYAGPKTAEDLPVDAHELVAMCAPRPVFISVGSLNVEGGWVDAKGMFLAGVAAAPVYELLGKKGLGTAEFPPEKTALIGGEVAFRQHEGGHTTGPNWPTFLEFAGRYIKAP</sequence>
<dbReference type="Proteomes" id="UP000324974">
    <property type="component" value="Chromosome"/>
</dbReference>
<dbReference type="KEGG" id="lrs:PX52LOC_00081"/>
<keyword evidence="8" id="KW-1185">Reference proteome</keyword>
<reference evidence="8" key="1">
    <citation type="submission" date="2019-08" db="EMBL/GenBank/DDBJ databases">
        <title>Limnoglobus roseus gen. nov., sp. nov., a novel freshwater planctomycete with a giant genome from the family Gemmataceae.</title>
        <authorList>
            <person name="Kulichevskaya I.S."/>
            <person name="Naumoff D.G."/>
            <person name="Miroshnikov K."/>
            <person name="Ivanova A."/>
            <person name="Philippov D.A."/>
            <person name="Hakobyan A."/>
            <person name="Rijpstra I.C."/>
            <person name="Sinninghe Damste J.S."/>
            <person name="Liesack W."/>
            <person name="Dedysh S.N."/>
        </authorList>
    </citation>
    <scope>NUCLEOTIDE SEQUENCE [LARGE SCALE GENOMIC DNA]</scope>
    <source>
        <strain evidence="8">PX52</strain>
    </source>
</reference>
<evidence type="ECO:0000259" key="6">
    <source>
        <dbReference type="Pfam" id="PF22244"/>
    </source>
</evidence>
<evidence type="ECO:0000313" key="7">
    <source>
        <dbReference type="EMBL" id="QEL13227.1"/>
    </source>
</evidence>
<dbReference type="EC" id="3.1.1.-" evidence="7"/>
<evidence type="ECO:0000256" key="3">
    <source>
        <dbReference type="ARBA" id="ARBA00022801"/>
    </source>
</evidence>
<feature type="domain" description="4-O-methyl-glucuronoyl methylesterase-like" evidence="6">
    <location>
        <begin position="239"/>
        <end position="392"/>
    </location>
</feature>
<keyword evidence="1" id="KW-0719">Serine esterase</keyword>
<dbReference type="InterPro" id="IPR054579">
    <property type="entry name" value="GCE-like_dom"/>
</dbReference>
<organism evidence="7 8">
    <name type="scientific">Limnoglobus roseus</name>
    <dbReference type="NCBI Taxonomy" id="2598579"/>
    <lineage>
        <taxon>Bacteria</taxon>
        <taxon>Pseudomonadati</taxon>
        <taxon>Planctomycetota</taxon>
        <taxon>Planctomycetia</taxon>
        <taxon>Gemmatales</taxon>
        <taxon>Gemmataceae</taxon>
        <taxon>Limnoglobus</taxon>
    </lineage>
</organism>
<dbReference type="SUPFAM" id="SSF53474">
    <property type="entry name" value="alpha/beta-Hydrolases"/>
    <property type="match status" value="1"/>
</dbReference>
<dbReference type="OrthoDB" id="9809261at2"/>
<feature type="chain" id="PRO_5022881439" evidence="5">
    <location>
        <begin position="20"/>
        <end position="442"/>
    </location>
</feature>
<dbReference type="EMBL" id="CP042425">
    <property type="protein sequence ID" value="QEL13227.1"/>
    <property type="molecule type" value="Genomic_DNA"/>
</dbReference>
<keyword evidence="2 5" id="KW-0732">Signal</keyword>
<protein>
    <submittedName>
        <fullName evidence="7">4-O-methyl-glucuronoyl methylesterase</fullName>
        <ecNumber evidence="7">3.1.1.-</ecNumber>
    </submittedName>
</protein>
<dbReference type="AlphaFoldDB" id="A0A5C1A4C4"/>
<evidence type="ECO:0000256" key="4">
    <source>
        <dbReference type="SAM" id="MobiDB-lite"/>
    </source>
</evidence>
<dbReference type="InterPro" id="IPR029058">
    <property type="entry name" value="AB_hydrolase_fold"/>
</dbReference>
<name>A0A5C1A4C4_9BACT</name>
<dbReference type="Pfam" id="PF22244">
    <property type="entry name" value="GCE_fung"/>
    <property type="match status" value="1"/>
</dbReference>
<evidence type="ECO:0000256" key="5">
    <source>
        <dbReference type="SAM" id="SignalP"/>
    </source>
</evidence>
<keyword evidence="3 7" id="KW-0378">Hydrolase</keyword>
<feature type="region of interest" description="Disordered" evidence="4">
    <location>
        <begin position="43"/>
        <end position="85"/>
    </location>
</feature>
<dbReference type="RefSeq" id="WP_149108210.1">
    <property type="nucleotide sequence ID" value="NZ_CP042425.1"/>
</dbReference>